<keyword evidence="8" id="KW-1185">Reference proteome</keyword>
<feature type="transmembrane region" description="Helical" evidence="5">
    <location>
        <begin position="124"/>
        <end position="143"/>
    </location>
</feature>
<evidence type="ECO:0000259" key="6">
    <source>
        <dbReference type="Pfam" id="PF01284"/>
    </source>
</evidence>
<dbReference type="Pfam" id="PF01284">
    <property type="entry name" value="MARVEL"/>
    <property type="match status" value="1"/>
</dbReference>
<dbReference type="OrthoDB" id="5423111at2759"/>
<accession>A0A9X0AGX1</accession>
<reference evidence="7" key="1">
    <citation type="submission" date="2022-11" db="EMBL/GenBank/DDBJ databases">
        <title>Genome Resource of Sclerotinia nivalis Strain SnTB1, a Plant Pathogen Isolated from American Ginseng.</title>
        <authorList>
            <person name="Fan S."/>
        </authorList>
    </citation>
    <scope>NUCLEOTIDE SEQUENCE</scope>
    <source>
        <strain evidence="7">SnTB1</strain>
    </source>
</reference>
<evidence type="ECO:0000256" key="1">
    <source>
        <dbReference type="ARBA" id="ARBA00004141"/>
    </source>
</evidence>
<feature type="transmembrane region" description="Helical" evidence="5">
    <location>
        <begin position="40"/>
        <end position="61"/>
    </location>
</feature>
<evidence type="ECO:0000313" key="8">
    <source>
        <dbReference type="Proteomes" id="UP001152300"/>
    </source>
</evidence>
<comment type="subcellular location">
    <subcellularLocation>
        <location evidence="1">Membrane</location>
        <topology evidence="1">Multi-pass membrane protein</topology>
    </subcellularLocation>
</comment>
<dbReference type="AlphaFoldDB" id="A0A9X0AGX1"/>
<organism evidence="7 8">
    <name type="scientific">Sclerotinia nivalis</name>
    <dbReference type="NCBI Taxonomy" id="352851"/>
    <lineage>
        <taxon>Eukaryota</taxon>
        <taxon>Fungi</taxon>
        <taxon>Dikarya</taxon>
        <taxon>Ascomycota</taxon>
        <taxon>Pezizomycotina</taxon>
        <taxon>Leotiomycetes</taxon>
        <taxon>Helotiales</taxon>
        <taxon>Sclerotiniaceae</taxon>
        <taxon>Sclerotinia</taxon>
    </lineage>
</organism>
<dbReference type="InterPro" id="IPR052649">
    <property type="entry name" value="NCE102-like"/>
</dbReference>
<dbReference type="GO" id="GO:0005886">
    <property type="term" value="C:plasma membrane"/>
    <property type="evidence" value="ECO:0007669"/>
    <property type="project" value="TreeGrafter"/>
</dbReference>
<keyword evidence="2 5" id="KW-0812">Transmembrane</keyword>
<dbReference type="GO" id="GO:0072659">
    <property type="term" value="P:protein localization to plasma membrane"/>
    <property type="evidence" value="ECO:0007669"/>
    <property type="project" value="TreeGrafter"/>
</dbReference>
<dbReference type="GO" id="GO:0032126">
    <property type="term" value="C:eisosome"/>
    <property type="evidence" value="ECO:0007669"/>
    <property type="project" value="TreeGrafter"/>
</dbReference>
<evidence type="ECO:0000256" key="2">
    <source>
        <dbReference type="ARBA" id="ARBA00022692"/>
    </source>
</evidence>
<dbReference type="PANTHER" id="PTHR28165:SF1">
    <property type="entry name" value="NON-CLASSICAL EXPORT PROTEIN 2-RELATED"/>
    <property type="match status" value="1"/>
</dbReference>
<keyword evidence="4 5" id="KW-0472">Membrane</keyword>
<name>A0A9X0AGX1_9HELO</name>
<gene>
    <name evidence="7" type="ORF">OCU04_009074</name>
</gene>
<evidence type="ECO:0000313" key="7">
    <source>
        <dbReference type="EMBL" id="KAJ8062546.1"/>
    </source>
</evidence>
<proteinExistence type="predicted"/>
<comment type="caution">
    <text evidence="7">The sequence shown here is derived from an EMBL/GenBank/DDBJ whole genome shotgun (WGS) entry which is preliminary data.</text>
</comment>
<evidence type="ECO:0000256" key="3">
    <source>
        <dbReference type="ARBA" id="ARBA00022989"/>
    </source>
</evidence>
<dbReference type="PANTHER" id="PTHR28165">
    <property type="entry name" value="NON-CLASSICAL EXPORT PROTEIN 2-RELATED"/>
    <property type="match status" value="1"/>
</dbReference>
<dbReference type="EMBL" id="JAPEIS010000010">
    <property type="protein sequence ID" value="KAJ8062546.1"/>
    <property type="molecule type" value="Genomic_DNA"/>
</dbReference>
<keyword evidence="3 5" id="KW-1133">Transmembrane helix</keyword>
<dbReference type="Proteomes" id="UP001152300">
    <property type="component" value="Unassembled WGS sequence"/>
</dbReference>
<evidence type="ECO:0000256" key="4">
    <source>
        <dbReference type="ARBA" id="ARBA00023136"/>
    </source>
</evidence>
<dbReference type="InterPro" id="IPR008253">
    <property type="entry name" value="Marvel"/>
</dbReference>
<sequence length="165" mass="17720">MPSIAQIGLRSAQFITVLLSLALIAAAIDIQRASKDSVNYAMFTAVFSMIVVLYGLVAAFVESLAHPLVLAVMDGAALVFNLLAGIILAGYLRVRSCGNRRYVNTNQLTQGLSGRCRELQAATAFFWFSFALFTASLAVDFMNKGSSTGMRRRGGARTGPTMTQV</sequence>
<feature type="transmembrane region" description="Helical" evidence="5">
    <location>
        <begin position="68"/>
        <end position="92"/>
    </location>
</feature>
<dbReference type="GO" id="GO:0070941">
    <property type="term" value="P:eisosome assembly"/>
    <property type="evidence" value="ECO:0007669"/>
    <property type="project" value="TreeGrafter"/>
</dbReference>
<protein>
    <recommendedName>
        <fullName evidence="6">MARVEL domain-containing protein</fullName>
    </recommendedName>
</protein>
<evidence type="ECO:0000256" key="5">
    <source>
        <dbReference type="SAM" id="Phobius"/>
    </source>
</evidence>
<feature type="transmembrane region" description="Helical" evidence="5">
    <location>
        <begin position="7"/>
        <end position="28"/>
    </location>
</feature>
<feature type="domain" description="MARVEL" evidence="6">
    <location>
        <begin position="6"/>
        <end position="138"/>
    </location>
</feature>